<evidence type="ECO:0000313" key="3">
    <source>
        <dbReference type="Proteomes" id="UP000004221"/>
    </source>
</evidence>
<organism evidence="2 3">
    <name type="scientific">Nitrolancea hollandica Lb</name>
    <dbReference type="NCBI Taxonomy" id="1129897"/>
    <lineage>
        <taxon>Bacteria</taxon>
        <taxon>Pseudomonadati</taxon>
        <taxon>Thermomicrobiota</taxon>
        <taxon>Thermomicrobia</taxon>
        <taxon>Sphaerobacterales</taxon>
        <taxon>Sphaerobacterineae</taxon>
        <taxon>Sphaerobacteraceae</taxon>
        <taxon>Nitrolancea</taxon>
    </lineage>
</organism>
<proteinExistence type="predicted"/>
<feature type="compositionally biased region" description="Basic and acidic residues" evidence="1">
    <location>
        <begin position="47"/>
        <end position="66"/>
    </location>
</feature>
<dbReference type="OrthoDB" id="123178at2"/>
<feature type="region of interest" description="Disordered" evidence="1">
    <location>
        <begin position="1"/>
        <end position="66"/>
    </location>
</feature>
<gene>
    <name evidence="2" type="ORF">NITHO_5240013</name>
</gene>
<dbReference type="Proteomes" id="UP000004221">
    <property type="component" value="Unassembled WGS sequence"/>
</dbReference>
<reference evidence="2 3" key="1">
    <citation type="journal article" date="2012" name="ISME J.">
        <title>Nitrification expanded: discovery, physiology and genomics of a nitrite-oxidizing bacterium from the phylum Chloroflexi.</title>
        <authorList>
            <person name="Sorokin D.Y."/>
            <person name="Lucker S."/>
            <person name="Vejmelkova D."/>
            <person name="Kostrikina N.A."/>
            <person name="Kleerebezem R."/>
            <person name="Rijpstra W.I."/>
            <person name="Damste J.S."/>
            <person name="Le Paslier D."/>
            <person name="Muyzer G."/>
            <person name="Wagner M."/>
            <person name="van Loosdrecht M.C."/>
            <person name="Daims H."/>
        </authorList>
    </citation>
    <scope>NUCLEOTIDE SEQUENCE [LARGE SCALE GENOMIC DNA]</scope>
    <source>
        <strain evidence="3">none</strain>
    </source>
</reference>
<accession>I4ELR4</accession>
<name>I4ELR4_9BACT</name>
<feature type="compositionally biased region" description="Low complexity" evidence="1">
    <location>
        <begin position="16"/>
        <end position="44"/>
    </location>
</feature>
<keyword evidence="3" id="KW-1185">Reference proteome</keyword>
<comment type="caution">
    <text evidence="2">The sequence shown here is derived from an EMBL/GenBank/DDBJ whole genome shotgun (WGS) entry which is preliminary data.</text>
</comment>
<dbReference type="RefSeq" id="WP_008480655.1">
    <property type="nucleotide sequence ID" value="NZ_CAGS01000473.1"/>
</dbReference>
<protein>
    <submittedName>
        <fullName evidence="2">Uncharacterized protein</fullName>
    </submittedName>
</protein>
<evidence type="ECO:0000256" key="1">
    <source>
        <dbReference type="SAM" id="MobiDB-lite"/>
    </source>
</evidence>
<sequence length="142" mass="16785">MQEERHEPYQQPPPTTEQQARQAQQAEQKQAMQAERQQAQQPMPTRAPEEQGEKRETLFTPEQREQYRSRWQDIQIEFVTDPHKSAEDASHLVSEMVQDLEKQLNDRCSNLEHAWQQGKPSTEDLRIALGHYQSFFDRLLSV</sequence>
<dbReference type="EMBL" id="CAGS01000473">
    <property type="protein sequence ID" value="CCF85626.1"/>
    <property type="molecule type" value="Genomic_DNA"/>
</dbReference>
<evidence type="ECO:0000313" key="2">
    <source>
        <dbReference type="EMBL" id="CCF85626.1"/>
    </source>
</evidence>
<dbReference type="AlphaFoldDB" id="I4ELR4"/>